<dbReference type="InterPro" id="IPR036249">
    <property type="entry name" value="Thioredoxin-like_sf"/>
</dbReference>
<dbReference type="SUPFAM" id="SSF48208">
    <property type="entry name" value="Six-hairpin glycosidases"/>
    <property type="match status" value="1"/>
</dbReference>
<dbReference type="InterPro" id="IPR008928">
    <property type="entry name" value="6-hairpin_glycosidase_sf"/>
</dbReference>
<accession>A0A0F9DWW6</accession>
<dbReference type="Gene3D" id="1.50.10.10">
    <property type="match status" value="1"/>
</dbReference>
<evidence type="ECO:0000313" key="2">
    <source>
        <dbReference type="EMBL" id="KKL66343.1"/>
    </source>
</evidence>
<sequence length="654" mass="75722">MSSESTEGNMNRLSHEKSPYLLQHAKNPVDWYPWGKEAFDLAQKEKKPIFLSIGYSTCHWCHVMAHESFEDTDVAELINKVFIPIKVDREERPDIDKIYMTVCQMMTGSGGWPLTIIMTPEKKPFFAGTYFPKQTRFGRIGLVDLIKRIEELWNNQKSELLSSANQITFNLQNIDQELPGEKFNEDVLKNAYQQLTNQFDAKYGGFGIKPKFPTPHNLIFLLRFWNRTGDNKALEMVEKTLLSMRKGGIYDHIGFGFHRYSTDSTWLIPHFEKMLYDQALLAMAYIEAYQVTKKLIYKETAQEIFSYVLRDMLSPEGGFFSAEDADSEGEEGKFYIWSTKELEKILDKKELDLIISHFRIEGTGNYLEEATRKKTGYNILHLEKFPKEVLREKIERIRTKLFQHRKSRISPHKDVKILTDWNGLMIAALARGATVFKEEKYLHAAKEAMHFILSNLRESENRLLHRYKDNFSEIKGFLTDYTFLIWGLIELYEATFDLYYLKTAFALNEAQIAHFWDNKIGGFYFNADDSEELLTRPKDIYDGAIPSGNSIAMLNMLRLSYFTGNPELEEKADIQNRVFSEKIKANPLAYTQFLIAIDFAIGPSYSIVIGGDSKAEDTNKLIDVINSAYVPNKVIIQRKTEQGSPEIDEFSNFV</sequence>
<name>A0A0F9DWW6_9ZZZZ</name>
<gene>
    <name evidence="2" type="ORF">LCGC14_2145930</name>
</gene>
<proteinExistence type="predicted"/>
<comment type="caution">
    <text evidence="2">The sequence shown here is derived from an EMBL/GenBank/DDBJ whole genome shotgun (WGS) entry which is preliminary data.</text>
</comment>
<dbReference type="PANTHER" id="PTHR42899:SF1">
    <property type="entry name" value="SPERMATOGENESIS-ASSOCIATED PROTEIN 20"/>
    <property type="match status" value="1"/>
</dbReference>
<dbReference type="PANTHER" id="PTHR42899">
    <property type="entry name" value="SPERMATOGENESIS-ASSOCIATED PROTEIN 20"/>
    <property type="match status" value="1"/>
</dbReference>
<dbReference type="GO" id="GO:0005975">
    <property type="term" value="P:carbohydrate metabolic process"/>
    <property type="evidence" value="ECO:0007669"/>
    <property type="project" value="InterPro"/>
</dbReference>
<dbReference type="AlphaFoldDB" id="A0A0F9DWW6"/>
<dbReference type="Gene3D" id="3.40.30.10">
    <property type="entry name" value="Glutaredoxin"/>
    <property type="match status" value="1"/>
</dbReference>
<dbReference type="SUPFAM" id="SSF52833">
    <property type="entry name" value="Thioredoxin-like"/>
    <property type="match status" value="1"/>
</dbReference>
<feature type="non-terminal residue" evidence="2">
    <location>
        <position position="654"/>
    </location>
</feature>
<evidence type="ECO:0000259" key="1">
    <source>
        <dbReference type="Pfam" id="PF03190"/>
    </source>
</evidence>
<dbReference type="Gene3D" id="1.50.10.20">
    <property type="match status" value="1"/>
</dbReference>
<feature type="domain" description="Spermatogenesis-associated protein 20-like TRX" evidence="1">
    <location>
        <begin position="10"/>
        <end position="171"/>
    </location>
</feature>
<dbReference type="Pfam" id="PF03190">
    <property type="entry name" value="Thioredox_DsbH"/>
    <property type="match status" value="1"/>
</dbReference>
<dbReference type="InterPro" id="IPR004879">
    <property type="entry name" value="Ssp411-like_TRX"/>
</dbReference>
<organism evidence="2">
    <name type="scientific">marine sediment metagenome</name>
    <dbReference type="NCBI Taxonomy" id="412755"/>
    <lineage>
        <taxon>unclassified sequences</taxon>
        <taxon>metagenomes</taxon>
        <taxon>ecological metagenomes</taxon>
    </lineage>
</organism>
<dbReference type="InterPro" id="IPR024705">
    <property type="entry name" value="Ssp411"/>
</dbReference>
<dbReference type="EMBL" id="LAZR01027236">
    <property type="protein sequence ID" value="KKL66343.1"/>
    <property type="molecule type" value="Genomic_DNA"/>
</dbReference>
<dbReference type="PIRSF" id="PIRSF006402">
    <property type="entry name" value="UCP006402_thioredoxin"/>
    <property type="match status" value="1"/>
</dbReference>
<protein>
    <recommendedName>
        <fullName evidence="1">Spermatogenesis-associated protein 20-like TRX domain-containing protein</fullName>
    </recommendedName>
</protein>
<reference evidence="2" key="1">
    <citation type="journal article" date="2015" name="Nature">
        <title>Complex archaea that bridge the gap between prokaryotes and eukaryotes.</title>
        <authorList>
            <person name="Spang A."/>
            <person name="Saw J.H."/>
            <person name="Jorgensen S.L."/>
            <person name="Zaremba-Niedzwiedzka K."/>
            <person name="Martijn J."/>
            <person name="Lind A.E."/>
            <person name="van Eijk R."/>
            <person name="Schleper C."/>
            <person name="Guy L."/>
            <person name="Ettema T.J."/>
        </authorList>
    </citation>
    <scope>NUCLEOTIDE SEQUENCE</scope>
</reference>
<dbReference type="InterPro" id="IPR012341">
    <property type="entry name" value="6hp_glycosidase-like_sf"/>
</dbReference>
<feature type="non-terminal residue" evidence="2">
    <location>
        <position position="1"/>
    </location>
</feature>
<dbReference type="CDD" id="cd02955">
    <property type="entry name" value="SSP411"/>
    <property type="match status" value="1"/>
</dbReference>